<accession>A0A8B1P122</accession>
<evidence type="ECO:0000313" key="2">
    <source>
        <dbReference type="EMBL" id="QTZ95787.1"/>
    </source>
</evidence>
<evidence type="ECO:0000256" key="1">
    <source>
        <dbReference type="SAM" id="SignalP"/>
    </source>
</evidence>
<organism evidence="2 3">
    <name type="scientific">Streptomyces auratus AGR0001</name>
    <dbReference type="NCBI Taxonomy" id="1160718"/>
    <lineage>
        <taxon>Bacteria</taxon>
        <taxon>Bacillati</taxon>
        <taxon>Actinomycetota</taxon>
        <taxon>Actinomycetes</taxon>
        <taxon>Kitasatosporales</taxon>
        <taxon>Streptomycetaceae</taxon>
        <taxon>Streptomyces</taxon>
    </lineage>
</organism>
<name>A0A8B1P122_9ACTN</name>
<dbReference type="EMBL" id="CP072931">
    <property type="protein sequence ID" value="QTZ95787.1"/>
    <property type="molecule type" value="Genomic_DNA"/>
</dbReference>
<keyword evidence="3" id="KW-1185">Reference proteome</keyword>
<gene>
    <name evidence="2" type="ORF">SU9_033615</name>
</gene>
<feature type="signal peptide" evidence="1">
    <location>
        <begin position="1"/>
        <end position="28"/>
    </location>
</feature>
<feature type="chain" id="PRO_5032285913" evidence="1">
    <location>
        <begin position="29"/>
        <end position="192"/>
    </location>
</feature>
<dbReference type="Pfam" id="PF03995">
    <property type="entry name" value="Inhibitor_I36"/>
    <property type="match status" value="1"/>
</dbReference>
<keyword evidence="1" id="KW-0732">Signal</keyword>
<dbReference type="Proteomes" id="UP000009036">
    <property type="component" value="Chromosome"/>
</dbReference>
<protein>
    <submittedName>
        <fullName evidence="2">Peptidase inhibitor family I36 protein</fullName>
    </submittedName>
</protein>
<reference evidence="2" key="2">
    <citation type="submission" date="2021-04" db="EMBL/GenBank/DDBJ databases">
        <authorList>
            <person name="Wen M.-L."/>
            <person name="Han X.-L."/>
            <person name="Xiong J."/>
        </authorList>
    </citation>
    <scope>NUCLEOTIDE SEQUENCE</scope>
    <source>
        <strain evidence="2">AGR0001</strain>
    </source>
</reference>
<dbReference type="AlphaFoldDB" id="A0A8B1P122"/>
<sequence>MNTHKRIALGFASLALAGGGLGGGVAVAADDGEATTQSRQAGLTTMQSAELQRQVDAVIAESGGRQVAANIVDLGHGASVRLVVPGEKYVRDLATTRGPVTAPIQAVCPNKDFCAYQGTNYTGHEQRFGECYKQDLKGSGWSGSGSWYNNQSQWYMRAEMYGKAGNRVYQDDGPGSHDQNANWRPVWSIKPC</sequence>
<dbReference type="KEGG" id="sauh:SU9_033615"/>
<reference evidence="2" key="1">
    <citation type="journal article" date="2012" name="J. Bacteriol.">
        <title>Genome Sequence of Streptomyces auratus Strain AGR0001, a Phoslactomycin-Producing Actinomycete.</title>
        <authorList>
            <person name="Han X."/>
            <person name="Li M."/>
            <person name="Ding Z."/>
            <person name="Zhao J."/>
            <person name="Ji K."/>
            <person name="Wen M."/>
            <person name="Lu T."/>
        </authorList>
    </citation>
    <scope>NUCLEOTIDE SEQUENCE</scope>
    <source>
        <strain evidence="2">AGR0001</strain>
    </source>
</reference>
<dbReference type="RefSeq" id="WP_167551518.1">
    <property type="nucleotide sequence ID" value="NZ_CP072931.1"/>
</dbReference>
<proteinExistence type="predicted"/>
<evidence type="ECO:0000313" key="3">
    <source>
        <dbReference type="Proteomes" id="UP000009036"/>
    </source>
</evidence>